<evidence type="ECO:0000259" key="2">
    <source>
        <dbReference type="PROSITE" id="PS00028"/>
    </source>
</evidence>
<dbReference type="Proteomes" id="UP000324632">
    <property type="component" value="Chromosome 16"/>
</dbReference>
<organism evidence="3 4">
    <name type="scientific">Triplophysa tibetana</name>
    <dbReference type="NCBI Taxonomy" id="1572043"/>
    <lineage>
        <taxon>Eukaryota</taxon>
        <taxon>Metazoa</taxon>
        <taxon>Chordata</taxon>
        <taxon>Craniata</taxon>
        <taxon>Vertebrata</taxon>
        <taxon>Euteleostomi</taxon>
        <taxon>Actinopterygii</taxon>
        <taxon>Neopterygii</taxon>
        <taxon>Teleostei</taxon>
        <taxon>Ostariophysi</taxon>
        <taxon>Cypriniformes</taxon>
        <taxon>Nemacheilidae</taxon>
        <taxon>Triplophysa</taxon>
    </lineage>
</organism>
<gene>
    <name evidence="3" type="ORF">E1301_Tti018086</name>
</gene>
<sequence>MESVYENAAYNHSTAEFKGDSTQYKDLNKSANFESLNAHHEMLLMPLSAQEINNTDYKEQLEALNDQYKESLRKLRRLDDKTSRVGMNKFAIGKCLCFVDIKNVFYDLPGSATHLMKWTCKFCNFSSYIEKTIVNHYKDKHGRGRTGFSCIYPNCLTVFQSHVELLKHLTDHKQGTIPVARLRCELCTFSAPSNIKHYFLHLKRHLIKRETVNCPFVGCCFTSRVASTFTAHRSRYHQPSSFNNFKPDLIIHCQSQASVNDEQDNFDLESPDVSVTEPDSQPTQKSVERRIASLFLRLQAVLHVSKSAIQEIVDDLFDIGKCAGQITRESIENVLEKHNCTSEECLTSLTELFQTILNKFSDVDTVGLTPNVFLNGTQYSKGMILSVGSTSGLPNFGRILEICIVLDGHVCFFVEPFSTYYVEHLRSYHLVKKSPAECLLVKPEDLNDYMPLVSYLVQGRLLTTPRTFLLN</sequence>
<keyword evidence="1" id="KW-0175">Coiled coil</keyword>
<dbReference type="AlphaFoldDB" id="A0A5A9NM14"/>
<dbReference type="InterPro" id="IPR013087">
    <property type="entry name" value="Znf_C2H2_type"/>
</dbReference>
<keyword evidence="4" id="KW-1185">Reference proteome</keyword>
<protein>
    <recommendedName>
        <fullName evidence="2">C2H2-type domain-containing protein</fullName>
    </recommendedName>
</protein>
<feature type="coiled-coil region" evidence="1">
    <location>
        <begin position="47"/>
        <end position="81"/>
    </location>
</feature>
<reference evidence="3 4" key="1">
    <citation type="journal article" date="2019" name="Mol. Ecol. Resour.">
        <title>Chromosome-level genome assembly of Triplophysa tibetana, a fish adapted to the harsh high-altitude environment of the Tibetan Plateau.</title>
        <authorList>
            <person name="Yang X."/>
            <person name="Liu H."/>
            <person name="Ma Z."/>
            <person name="Zou Y."/>
            <person name="Zou M."/>
            <person name="Mao Y."/>
            <person name="Li X."/>
            <person name="Wang H."/>
            <person name="Chen T."/>
            <person name="Wang W."/>
            <person name="Yang R."/>
        </authorList>
    </citation>
    <scope>NUCLEOTIDE SEQUENCE [LARGE SCALE GENOMIC DNA]</scope>
    <source>
        <strain evidence="3">TTIB1903HZAU</strain>
        <tissue evidence="3">Muscle</tissue>
    </source>
</reference>
<comment type="caution">
    <text evidence="3">The sequence shown here is derived from an EMBL/GenBank/DDBJ whole genome shotgun (WGS) entry which is preliminary data.</text>
</comment>
<dbReference type="PROSITE" id="PS00028">
    <property type="entry name" value="ZINC_FINGER_C2H2_1"/>
    <property type="match status" value="1"/>
</dbReference>
<evidence type="ECO:0000256" key="1">
    <source>
        <dbReference type="SAM" id="Coils"/>
    </source>
</evidence>
<proteinExistence type="predicted"/>
<dbReference type="EMBL" id="SOYY01000016">
    <property type="protein sequence ID" value="KAA0709971.1"/>
    <property type="molecule type" value="Genomic_DNA"/>
</dbReference>
<accession>A0A5A9NM14</accession>
<feature type="domain" description="C2H2-type" evidence="2">
    <location>
        <begin position="150"/>
        <end position="172"/>
    </location>
</feature>
<evidence type="ECO:0000313" key="4">
    <source>
        <dbReference type="Proteomes" id="UP000324632"/>
    </source>
</evidence>
<dbReference type="SMART" id="SM00355">
    <property type="entry name" value="ZnF_C2H2"/>
    <property type="match status" value="4"/>
</dbReference>
<name>A0A5A9NM14_9TELE</name>
<evidence type="ECO:0000313" key="3">
    <source>
        <dbReference type="EMBL" id="KAA0709971.1"/>
    </source>
</evidence>